<dbReference type="GO" id="GO:0000785">
    <property type="term" value="C:chromatin"/>
    <property type="evidence" value="ECO:0007669"/>
    <property type="project" value="TreeGrafter"/>
</dbReference>
<feature type="domain" description="JmjN" evidence="3">
    <location>
        <begin position="29"/>
        <end position="65"/>
    </location>
</feature>
<feature type="non-terminal residue" evidence="4">
    <location>
        <position position="65"/>
    </location>
</feature>
<dbReference type="PANTHER" id="PTHR10694:SF33">
    <property type="entry name" value="LYSINE-SPECIFIC DEMETHYLASE 5"/>
    <property type="match status" value="1"/>
</dbReference>
<dbReference type="STRING" id="37653.A0A0L8H519"/>
<proteinExistence type="predicted"/>
<organism evidence="4">
    <name type="scientific">Octopus bimaculoides</name>
    <name type="common">California two-spotted octopus</name>
    <dbReference type="NCBI Taxonomy" id="37653"/>
    <lineage>
        <taxon>Eukaryota</taxon>
        <taxon>Metazoa</taxon>
        <taxon>Spiralia</taxon>
        <taxon>Lophotrochozoa</taxon>
        <taxon>Mollusca</taxon>
        <taxon>Cephalopoda</taxon>
        <taxon>Coleoidea</taxon>
        <taxon>Octopodiformes</taxon>
        <taxon>Octopoda</taxon>
        <taxon>Incirrata</taxon>
        <taxon>Octopodidae</taxon>
        <taxon>Octopus</taxon>
    </lineage>
</organism>
<name>A0A0L8H519_OCTBM</name>
<evidence type="ECO:0000256" key="2">
    <source>
        <dbReference type="ARBA" id="ARBA00023004"/>
    </source>
</evidence>
<dbReference type="GO" id="GO:0005634">
    <property type="term" value="C:nucleus"/>
    <property type="evidence" value="ECO:0007669"/>
    <property type="project" value="TreeGrafter"/>
</dbReference>
<dbReference type="EMBL" id="KQ419179">
    <property type="protein sequence ID" value="KOF84391.1"/>
    <property type="molecule type" value="Genomic_DNA"/>
</dbReference>
<protein>
    <recommendedName>
        <fullName evidence="3">JmjN domain-containing protein</fullName>
    </recommendedName>
</protein>
<dbReference type="Gene3D" id="2.60.120.650">
    <property type="entry name" value="Cupin"/>
    <property type="match status" value="1"/>
</dbReference>
<evidence type="ECO:0000313" key="4">
    <source>
        <dbReference type="EMBL" id="KOF84391.1"/>
    </source>
</evidence>
<dbReference type="SMART" id="SM00545">
    <property type="entry name" value="JmjN"/>
    <property type="match status" value="1"/>
</dbReference>
<dbReference type="GO" id="GO:0046872">
    <property type="term" value="F:metal ion binding"/>
    <property type="evidence" value="ECO:0007669"/>
    <property type="project" value="UniProtKB-KW"/>
</dbReference>
<dbReference type="Pfam" id="PF02375">
    <property type="entry name" value="JmjN"/>
    <property type="match status" value="1"/>
</dbReference>
<dbReference type="GO" id="GO:0006355">
    <property type="term" value="P:regulation of DNA-templated transcription"/>
    <property type="evidence" value="ECO:0007669"/>
    <property type="project" value="TreeGrafter"/>
</dbReference>
<accession>A0A0L8H519</accession>
<gene>
    <name evidence="4" type="ORF">OCBIM_22022160mg</name>
</gene>
<reference evidence="4" key="1">
    <citation type="submission" date="2015-07" db="EMBL/GenBank/DDBJ databases">
        <title>MeaNS - Measles Nucleotide Surveillance Program.</title>
        <authorList>
            <person name="Tran T."/>
            <person name="Druce J."/>
        </authorList>
    </citation>
    <scope>NUCLEOTIDE SEQUENCE</scope>
    <source>
        <strain evidence="4">UCB-OBI-ISO-001</strain>
        <tissue evidence="4">Gonad</tissue>
    </source>
</reference>
<evidence type="ECO:0000259" key="3">
    <source>
        <dbReference type="PROSITE" id="PS51183"/>
    </source>
</evidence>
<evidence type="ECO:0000256" key="1">
    <source>
        <dbReference type="ARBA" id="ARBA00022723"/>
    </source>
</evidence>
<dbReference type="PROSITE" id="PS51183">
    <property type="entry name" value="JMJN"/>
    <property type="match status" value="1"/>
</dbReference>
<dbReference type="PANTHER" id="PTHR10694">
    <property type="entry name" value="LYSINE-SPECIFIC DEMETHYLASE"/>
    <property type="match status" value="1"/>
</dbReference>
<keyword evidence="2" id="KW-0408">Iron</keyword>
<sequence>MSNNLDGNCCGDMALIDNPYINFVSPPDAPVFSPTDDEFADPLAYIAKIKPIAEKTGICKIKPPP</sequence>
<dbReference type="GO" id="GO:0034647">
    <property type="term" value="F:histone H3K4me/H3K4me2/H3K4me3 demethylase activity"/>
    <property type="evidence" value="ECO:0007669"/>
    <property type="project" value="TreeGrafter"/>
</dbReference>
<dbReference type="InterPro" id="IPR003349">
    <property type="entry name" value="JmjN"/>
</dbReference>
<dbReference type="AlphaFoldDB" id="A0A0L8H519"/>
<keyword evidence="1" id="KW-0479">Metal-binding</keyword>